<keyword evidence="4" id="KW-1185">Reference proteome</keyword>
<organism evidence="3 4">
    <name type="scientific">Dibothriocephalus latus</name>
    <name type="common">Fish tapeworm</name>
    <name type="synonym">Diphyllobothrium latum</name>
    <dbReference type="NCBI Taxonomy" id="60516"/>
    <lineage>
        <taxon>Eukaryota</taxon>
        <taxon>Metazoa</taxon>
        <taxon>Spiralia</taxon>
        <taxon>Lophotrochozoa</taxon>
        <taxon>Platyhelminthes</taxon>
        <taxon>Cestoda</taxon>
        <taxon>Eucestoda</taxon>
        <taxon>Diphyllobothriidea</taxon>
        <taxon>Diphyllobothriidae</taxon>
        <taxon>Dibothriocephalus</taxon>
    </lineage>
</organism>
<evidence type="ECO:0000259" key="2">
    <source>
        <dbReference type="Pfam" id="PF07910"/>
    </source>
</evidence>
<dbReference type="EMBL" id="UYRU01062780">
    <property type="protein sequence ID" value="VDN15516.1"/>
    <property type="molecule type" value="Genomic_DNA"/>
</dbReference>
<name>A0A3P7PBZ7_DIBLA</name>
<dbReference type="AlphaFoldDB" id="A0A3P7PBZ7"/>
<dbReference type="Proteomes" id="UP000281553">
    <property type="component" value="Unassembled WGS sequence"/>
</dbReference>
<gene>
    <name evidence="3" type="ORF">DILT_LOCUS11347</name>
</gene>
<evidence type="ECO:0000256" key="1">
    <source>
        <dbReference type="ARBA" id="ARBA00022801"/>
    </source>
</evidence>
<protein>
    <recommendedName>
        <fullName evidence="2">UFSP1/2/DUB catalytic domain-containing protein</fullName>
    </recommendedName>
</protein>
<keyword evidence="1" id="KW-0378">Hydrolase</keyword>
<feature type="domain" description="UFSP1/2/DUB catalytic" evidence="2">
    <location>
        <begin position="134"/>
        <end position="327"/>
    </location>
</feature>
<reference evidence="3 4" key="1">
    <citation type="submission" date="2018-11" db="EMBL/GenBank/DDBJ databases">
        <authorList>
            <consortium name="Pathogen Informatics"/>
        </authorList>
    </citation>
    <scope>NUCLEOTIDE SEQUENCE [LARGE SCALE GENOMIC DNA]</scope>
</reference>
<dbReference type="Gene3D" id="3.90.70.130">
    <property type="match status" value="1"/>
</dbReference>
<dbReference type="GO" id="GO:0016787">
    <property type="term" value="F:hydrolase activity"/>
    <property type="evidence" value="ECO:0007669"/>
    <property type="project" value="UniProtKB-KW"/>
</dbReference>
<sequence>MVSKLVRGVDCAPQMADFFEFTQTIHPRGHPYKLKEHHAKVLLTTGTSEIAFIFFKIVAMNGVSRPHSARALAESWLENNFANGSLTLIEYHERRHQLAEAIRLGIDSGATKTESILGTIKSLYHDSLFRGRWYFASVDCDHFASEAWERTFACSYRNTQVILSALFRLPVYRERLFGSISAMPSIWKLQTLLESAWQSGFDPVGRSQIADILSSANPLCDSTVWLGGTEVAALLGYLGVKCCIVDCPESHQKDGYQKNLLKHLLEYFKLSLITSGSSTTPTVQTLPVYLQYEGHSLVVVGIEVDSYDQPTALMLLDPNVSTASMQSLTEALVNERIGQNQSIFMPPEGALSTNWSRVMGVMRMD</sequence>
<feature type="non-terminal residue" evidence="3">
    <location>
        <position position="365"/>
    </location>
</feature>
<dbReference type="Pfam" id="PF07910">
    <property type="entry name" value="Peptidase_C78"/>
    <property type="match status" value="1"/>
</dbReference>
<evidence type="ECO:0000313" key="4">
    <source>
        <dbReference type="Proteomes" id="UP000281553"/>
    </source>
</evidence>
<proteinExistence type="predicted"/>
<dbReference type="InterPro" id="IPR012462">
    <property type="entry name" value="UFSP1/2_DUB_cat"/>
</dbReference>
<accession>A0A3P7PBZ7</accession>
<dbReference type="OrthoDB" id="288987at2759"/>
<evidence type="ECO:0000313" key="3">
    <source>
        <dbReference type="EMBL" id="VDN15516.1"/>
    </source>
</evidence>